<organism evidence="1 2">
    <name type="scientific">Glycomyces buryatensis</name>
    <dbReference type="NCBI Taxonomy" id="2570927"/>
    <lineage>
        <taxon>Bacteria</taxon>
        <taxon>Bacillati</taxon>
        <taxon>Actinomycetota</taxon>
        <taxon>Actinomycetes</taxon>
        <taxon>Glycomycetales</taxon>
        <taxon>Glycomycetaceae</taxon>
        <taxon>Glycomyces</taxon>
    </lineage>
</organism>
<gene>
    <name evidence="1" type="ORF">FAB82_11605</name>
</gene>
<evidence type="ECO:0000313" key="2">
    <source>
        <dbReference type="Proteomes" id="UP000308760"/>
    </source>
</evidence>
<proteinExistence type="predicted"/>
<dbReference type="RefSeq" id="WP_136534707.1">
    <property type="nucleotide sequence ID" value="NZ_STGY01000044.1"/>
</dbReference>
<name>A0A4S8QAG1_9ACTN</name>
<keyword evidence="2" id="KW-1185">Reference proteome</keyword>
<evidence type="ECO:0008006" key="3">
    <source>
        <dbReference type="Google" id="ProtNLM"/>
    </source>
</evidence>
<comment type="caution">
    <text evidence="1">The sequence shown here is derived from an EMBL/GenBank/DDBJ whole genome shotgun (WGS) entry which is preliminary data.</text>
</comment>
<sequence length="498" mass="53717">MSESPSRPGALRTEYRRWPRPVRVLCTVVVTALLLSPAAAFTWSKLDSNVDSEDWPEGSIAELAQFSDQAWALGAAPELPYFDGDPERSLTDETYGDEYVWFSDDRVISATYGGLTWESLSEESAFAPPLFEVVSEKVLDVTEVGDALVVVAEDTDAPGSYEQHQVYAVNTVSGAKLWHYDQVNHHALYKDAVVVSRCETFDGGKVGPCDMTAADIAVDTENEADAERWTIEAGTDAGPLAPGGPDRPLGEQLPVRSLVDGEPRLSVMDTESGEQVGDAAEFDAAWAAIEGDSMIAAGAADPEPSDGCRSPVAEFAIGDAEPAWEALTATRPTIDQYECGTLPMAEPVGGRLAADIDGFPAVVETATDESVWTGTEAAQVLGFNDDIVVTAAWGLGGDNLTATGRATGEAEWQSTVPINPTDTVKVVGRTMWVLTAPDEYTLEREASVIDLDTGDAYRFPAQHLTFTGDEVWARFSHYDAEDADRVDGLYIWPSDLWR</sequence>
<evidence type="ECO:0000313" key="1">
    <source>
        <dbReference type="EMBL" id="THV41437.1"/>
    </source>
</evidence>
<protein>
    <recommendedName>
        <fullName evidence="3">PQQ-binding-like beta-propeller repeat protein</fullName>
    </recommendedName>
</protein>
<dbReference type="Proteomes" id="UP000308760">
    <property type="component" value="Unassembled WGS sequence"/>
</dbReference>
<reference evidence="2" key="1">
    <citation type="submission" date="2019-04" db="EMBL/GenBank/DDBJ databases">
        <title>Nocardioides xinjiangensis sp. nov.</title>
        <authorList>
            <person name="Liu S."/>
        </authorList>
    </citation>
    <scope>NUCLEOTIDE SEQUENCE [LARGE SCALE GENOMIC DNA]</scope>
    <source>
        <strain evidence="2">18</strain>
    </source>
</reference>
<dbReference type="EMBL" id="STGY01000044">
    <property type="protein sequence ID" value="THV41437.1"/>
    <property type="molecule type" value="Genomic_DNA"/>
</dbReference>
<accession>A0A4S8QAG1</accession>
<reference evidence="1 2" key="2">
    <citation type="submission" date="2019-05" db="EMBL/GenBank/DDBJ databases">
        <title>Glycomyces buryatensis sp. nov.</title>
        <authorList>
            <person name="Nikitina E."/>
        </authorList>
    </citation>
    <scope>NUCLEOTIDE SEQUENCE [LARGE SCALE GENOMIC DNA]</scope>
    <source>
        <strain evidence="1 2">18</strain>
    </source>
</reference>
<dbReference type="AlphaFoldDB" id="A0A4S8QAG1"/>